<dbReference type="Pfam" id="PF17459">
    <property type="entry name" value="DUF5422"/>
    <property type="match status" value="1"/>
</dbReference>
<evidence type="ECO:0000256" key="1">
    <source>
        <dbReference type="SAM" id="MobiDB-lite"/>
    </source>
</evidence>
<name>A0ABX8CF36_9CHLA</name>
<accession>A0ABX8CF36</accession>
<evidence type="ECO:0000313" key="4">
    <source>
        <dbReference type="Proteomes" id="UP000680625"/>
    </source>
</evidence>
<feature type="transmembrane region" description="Helical" evidence="2">
    <location>
        <begin position="55"/>
        <end position="75"/>
    </location>
</feature>
<dbReference type="InterPro" id="IPR035358">
    <property type="entry name" value="DUF5422"/>
</dbReference>
<dbReference type="RefSeq" id="WP_213240506.1">
    <property type="nucleotide sequence ID" value="NZ_CP060791.1"/>
</dbReference>
<proteinExistence type="predicted"/>
<protein>
    <submittedName>
        <fullName evidence="3">DUF5422 family protein</fullName>
    </submittedName>
</protein>
<dbReference type="Proteomes" id="UP000680625">
    <property type="component" value="Chromosome"/>
</dbReference>
<feature type="compositionally biased region" description="Polar residues" evidence="1">
    <location>
        <begin position="180"/>
        <end position="196"/>
    </location>
</feature>
<feature type="transmembrane region" description="Helical" evidence="2">
    <location>
        <begin position="117"/>
        <end position="137"/>
    </location>
</feature>
<sequence>MNCREVCKKSSQIYFDCTFPERVLARRCQNKAQQYPKTAMAIEVVASVILGTIKIITFPLATFSALGLIPFTCALKAISTRSCKHALPYLAAWFISLLVSALIIGAIFGLVMVAPEVVFFMIGVCGAVGASATLLNIHRELFSLRSLQIEEIKTSTTSEETSSSSSSSLDLSHPSRKGSSEVTNHNVEATLENGNS</sequence>
<feature type="region of interest" description="Disordered" evidence="1">
    <location>
        <begin position="155"/>
        <end position="196"/>
    </location>
</feature>
<keyword evidence="2" id="KW-0472">Membrane</keyword>
<evidence type="ECO:0000313" key="3">
    <source>
        <dbReference type="EMBL" id="QVE48843.1"/>
    </source>
</evidence>
<feature type="compositionally biased region" description="Low complexity" evidence="1">
    <location>
        <begin position="155"/>
        <end position="168"/>
    </location>
</feature>
<feature type="transmembrane region" description="Helical" evidence="2">
    <location>
        <begin position="87"/>
        <end position="111"/>
    </location>
</feature>
<evidence type="ECO:0000256" key="2">
    <source>
        <dbReference type="SAM" id="Phobius"/>
    </source>
</evidence>
<keyword evidence="2" id="KW-1133">Transmembrane helix</keyword>
<gene>
    <name evidence="3" type="ORF">H9Q19_03945</name>
</gene>
<keyword evidence="2" id="KW-0812">Transmembrane</keyword>
<keyword evidence="4" id="KW-1185">Reference proteome</keyword>
<organism evidence="3 4">
    <name type="scientific">Chlamydia crocodili</name>
    <dbReference type="NCBI Taxonomy" id="2766982"/>
    <lineage>
        <taxon>Bacteria</taxon>
        <taxon>Pseudomonadati</taxon>
        <taxon>Chlamydiota</taxon>
        <taxon>Chlamydiia</taxon>
        <taxon>Chlamydiales</taxon>
        <taxon>Chlamydiaceae</taxon>
        <taxon>Chlamydia/Chlamydophila group</taxon>
        <taxon>Chlamydia</taxon>
    </lineage>
</organism>
<dbReference type="EMBL" id="CP060791">
    <property type="protein sequence ID" value="QVE48843.1"/>
    <property type="molecule type" value="Genomic_DNA"/>
</dbReference>
<reference evidence="3 4" key="1">
    <citation type="submission" date="2020-08" db="EMBL/GenBank/DDBJ databases">
        <title>Isolation and characterization of novel Chlamydia from Siamese crocodiles (Crocodylus siamensis).</title>
        <authorList>
            <person name="Sariya L."/>
        </authorList>
    </citation>
    <scope>NUCLEOTIDE SEQUENCE [LARGE SCALE GENOMIC DNA]</scope>
    <source>
        <strain evidence="3 4">No. 12</strain>
    </source>
</reference>
<dbReference type="GeneID" id="301704752"/>